<keyword evidence="2 5" id="KW-0238">DNA-binding</keyword>
<dbReference type="Pfam" id="PF00196">
    <property type="entry name" value="GerE"/>
    <property type="match status" value="1"/>
</dbReference>
<evidence type="ECO:0000256" key="2">
    <source>
        <dbReference type="ARBA" id="ARBA00023125"/>
    </source>
</evidence>
<dbReference type="GO" id="GO:0003677">
    <property type="term" value="F:DNA binding"/>
    <property type="evidence" value="ECO:0007669"/>
    <property type="project" value="UniProtKB-KW"/>
</dbReference>
<dbReference type="InterPro" id="IPR016032">
    <property type="entry name" value="Sig_transdc_resp-reg_C-effctor"/>
</dbReference>
<dbReference type="InterPro" id="IPR036388">
    <property type="entry name" value="WH-like_DNA-bd_sf"/>
</dbReference>
<dbReference type="PANTHER" id="PTHR44688:SF16">
    <property type="entry name" value="DNA-BINDING TRANSCRIPTIONAL ACTIVATOR DEVR_DOSR"/>
    <property type="match status" value="1"/>
</dbReference>
<dbReference type="Proteomes" id="UP000184144">
    <property type="component" value="Unassembled WGS sequence"/>
</dbReference>
<keyword evidence="1" id="KW-0805">Transcription regulation</keyword>
<proteinExistence type="predicted"/>
<evidence type="ECO:0000256" key="3">
    <source>
        <dbReference type="ARBA" id="ARBA00023163"/>
    </source>
</evidence>
<keyword evidence="3" id="KW-0804">Transcription</keyword>
<dbReference type="AlphaFoldDB" id="A0A1M4XRG4"/>
<dbReference type="PROSITE" id="PS50043">
    <property type="entry name" value="HTH_LUXR_2"/>
    <property type="match status" value="1"/>
</dbReference>
<gene>
    <name evidence="5" type="ORF">SAMN05444273_103270</name>
</gene>
<name>A0A1M4XRG4_9RHOB</name>
<dbReference type="PANTHER" id="PTHR44688">
    <property type="entry name" value="DNA-BINDING TRANSCRIPTIONAL ACTIVATOR DEVR_DOSR"/>
    <property type="match status" value="1"/>
</dbReference>
<accession>A0A1M4XRG4</accession>
<dbReference type="SUPFAM" id="SSF46894">
    <property type="entry name" value="C-terminal effector domain of the bipartite response regulators"/>
    <property type="match status" value="1"/>
</dbReference>
<protein>
    <submittedName>
        <fullName evidence="5">DNA-binding response regulator, NarL/FixJ family, contains REC and HTH domains</fullName>
    </submittedName>
</protein>
<dbReference type="CDD" id="cd06170">
    <property type="entry name" value="LuxR_C_like"/>
    <property type="match status" value="1"/>
</dbReference>
<evidence type="ECO:0000313" key="6">
    <source>
        <dbReference type="Proteomes" id="UP000184144"/>
    </source>
</evidence>
<dbReference type="Gene3D" id="1.10.10.10">
    <property type="entry name" value="Winged helix-like DNA-binding domain superfamily/Winged helix DNA-binding domain"/>
    <property type="match status" value="1"/>
</dbReference>
<dbReference type="RefSeq" id="WP_083588603.1">
    <property type="nucleotide sequence ID" value="NZ_FQUV01000003.1"/>
</dbReference>
<reference evidence="6" key="1">
    <citation type="submission" date="2016-11" db="EMBL/GenBank/DDBJ databases">
        <authorList>
            <person name="Varghese N."/>
            <person name="Submissions S."/>
        </authorList>
    </citation>
    <scope>NUCLEOTIDE SEQUENCE [LARGE SCALE GENOMIC DNA]</scope>
    <source>
        <strain evidence="6">DSM 100566</strain>
    </source>
</reference>
<sequence>MKIAEKNLNTKTVGCAFVGNPLSFSDTALSLVETELPCISCIRTAAVNDLLLMGQTRTQSIRLIIVDESMLESLTTIMPQLRAAFPMATVALAFRDIEIARSFADRIRIETSWGKVGFLPMNMNLDFWLSVVRLLASGESYFPSELFVREQSLTNATTPHKASQKLVEDHQKPDAVHLTARELQVLEAAAKGKQNKIIADELQLSQHTVKLHMHHIIAKLGVHNRTEAANWYHHRDPAG</sequence>
<dbReference type="SMART" id="SM00421">
    <property type="entry name" value="HTH_LUXR"/>
    <property type="match status" value="1"/>
</dbReference>
<feature type="domain" description="HTH luxR-type" evidence="4">
    <location>
        <begin position="171"/>
        <end position="236"/>
    </location>
</feature>
<organism evidence="5 6">
    <name type="scientific">Litoreibacter ascidiaceicola</name>
    <dbReference type="NCBI Taxonomy" id="1486859"/>
    <lineage>
        <taxon>Bacteria</taxon>
        <taxon>Pseudomonadati</taxon>
        <taxon>Pseudomonadota</taxon>
        <taxon>Alphaproteobacteria</taxon>
        <taxon>Rhodobacterales</taxon>
        <taxon>Roseobacteraceae</taxon>
        <taxon>Litoreibacter</taxon>
    </lineage>
</organism>
<evidence type="ECO:0000313" key="5">
    <source>
        <dbReference type="EMBL" id="SHE96000.1"/>
    </source>
</evidence>
<keyword evidence="6" id="KW-1185">Reference proteome</keyword>
<dbReference type="STRING" id="1486859.SAMN05444273_103270"/>
<evidence type="ECO:0000256" key="1">
    <source>
        <dbReference type="ARBA" id="ARBA00023015"/>
    </source>
</evidence>
<dbReference type="GO" id="GO:0006355">
    <property type="term" value="P:regulation of DNA-templated transcription"/>
    <property type="evidence" value="ECO:0007669"/>
    <property type="project" value="InterPro"/>
</dbReference>
<dbReference type="EMBL" id="FQUV01000003">
    <property type="protein sequence ID" value="SHE96000.1"/>
    <property type="molecule type" value="Genomic_DNA"/>
</dbReference>
<dbReference type="PRINTS" id="PR00038">
    <property type="entry name" value="HTHLUXR"/>
</dbReference>
<dbReference type="PROSITE" id="PS00622">
    <property type="entry name" value="HTH_LUXR_1"/>
    <property type="match status" value="1"/>
</dbReference>
<dbReference type="InterPro" id="IPR000792">
    <property type="entry name" value="Tscrpt_reg_LuxR_C"/>
</dbReference>
<evidence type="ECO:0000259" key="4">
    <source>
        <dbReference type="PROSITE" id="PS50043"/>
    </source>
</evidence>